<comment type="pathway">
    <text evidence="1">Nucleotide-sugar biosynthesis; UDP-N-acetyl-alpha-D-glucosamine biosynthesis; N-acetyl-alpha-D-glucosamine 1-phosphate from alpha-D-glucosamine 6-phosphate (route I): step 1/2.</text>
</comment>
<dbReference type="InterPro" id="IPR016181">
    <property type="entry name" value="Acyl_CoA_acyltransferase"/>
</dbReference>
<comment type="catalytic activity">
    <reaction evidence="1">
        <text>D-glucosamine 6-phosphate + acetyl-CoA = N-acetyl-D-glucosamine 6-phosphate + CoA + H(+)</text>
        <dbReference type="Rhea" id="RHEA:10292"/>
        <dbReference type="ChEBI" id="CHEBI:15378"/>
        <dbReference type="ChEBI" id="CHEBI:57287"/>
        <dbReference type="ChEBI" id="CHEBI:57288"/>
        <dbReference type="ChEBI" id="CHEBI:57513"/>
        <dbReference type="ChEBI" id="CHEBI:58725"/>
        <dbReference type="EC" id="2.3.1.4"/>
    </reaction>
</comment>
<dbReference type="EC" id="2.3.1.4" evidence="1"/>
<dbReference type="InterPro" id="IPR039143">
    <property type="entry name" value="GNPNAT1-like"/>
</dbReference>
<dbReference type="STRING" id="947166.A0A1D1VD85"/>
<protein>
    <recommendedName>
        <fullName evidence="1">Glucosamine 6-phosphate N-acetyltransferase</fullName>
        <ecNumber evidence="1">2.3.1.4</ecNumber>
    </recommendedName>
</protein>
<dbReference type="SUPFAM" id="SSF55729">
    <property type="entry name" value="Acyl-CoA N-acyltransferases (Nat)"/>
    <property type="match status" value="1"/>
</dbReference>
<keyword evidence="1" id="KW-0808">Transferase</keyword>
<dbReference type="GO" id="GO:0006048">
    <property type="term" value="P:UDP-N-acetylglucosamine biosynthetic process"/>
    <property type="evidence" value="ECO:0007669"/>
    <property type="project" value="UniProtKB-UniRule"/>
</dbReference>
<dbReference type="OrthoDB" id="10039976at2759"/>
<comment type="similarity">
    <text evidence="1">Belongs to the acetyltransferase family. GNA1 subfamily.</text>
</comment>
<proteinExistence type="inferred from homology"/>
<dbReference type="UniPathway" id="UPA00113">
    <property type="reaction ID" value="UER00529"/>
</dbReference>
<dbReference type="GO" id="GO:0004343">
    <property type="term" value="F:glucosamine 6-phosphate N-acetyltransferase activity"/>
    <property type="evidence" value="ECO:0007669"/>
    <property type="project" value="UniProtKB-UniRule"/>
</dbReference>
<dbReference type="PANTHER" id="PTHR13355">
    <property type="entry name" value="GLUCOSAMINE 6-PHOSPHATE N-ACETYLTRANSFERASE"/>
    <property type="match status" value="1"/>
</dbReference>
<evidence type="ECO:0000313" key="3">
    <source>
        <dbReference type="Proteomes" id="UP000186922"/>
    </source>
</evidence>
<dbReference type="EMBL" id="BDGG01000004">
    <property type="protein sequence ID" value="GAU97697.1"/>
    <property type="molecule type" value="Genomic_DNA"/>
</dbReference>
<keyword evidence="3" id="KW-1185">Reference proteome</keyword>
<comment type="caution">
    <text evidence="2">The sequence shown here is derived from an EMBL/GenBank/DDBJ whole genome shotgun (WGS) entry which is preliminary data.</text>
</comment>
<dbReference type="PANTHER" id="PTHR13355:SF11">
    <property type="entry name" value="GLUCOSAMINE 6-PHOSPHATE N-ACETYLTRANSFERASE"/>
    <property type="match status" value="1"/>
</dbReference>
<organism evidence="2 3">
    <name type="scientific">Ramazzottius varieornatus</name>
    <name type="common">Water bear</name>
    <name type="synonym">Tardigrade</name>
    <dbReference type="NCBI Taxonomy" id="947166"/>
    <lineage>
        <taxon>Eukaryota</taxon>
        <taxon>Metazoa</taxon>
        <taxon>Ecdysozoa</taxon>
        <taxon>Tardigrada</taxon>
        <taxon>Eutardigrada</taxon>
        <taxon>Parachela</taxon>
        <taxon>Hypsibioidea</taxon>
        <taxon>Ramazzottiidae</taxon>
        <taxon>Ramazzottius</taxon>
    </lineage>
</organism>
<keyword evidence="1" id="KW-0012">Acyltransferase</keyword>
<sequence>MSGSAVPEDFLFDPERLRRYVNGEDGKFDKIAANLPSNLVLRPLQLSDHSRSYMGLLAEHTKAPAVSFERFQERFNLMKAYGNIYYIIVIEDTSQNKIVATGTLEIEHKFIHSLSLRGRLEEIVVHQEDKDYRYTDGNLASIILEVLTTLGKVLGCYKITLESEDHLLDFYGKLGYKAEKGQNYMAVRYFD</sequence>
<gene>
    <name evidence="2" type="primary">RvY_08948-1</name>
    <name evidence="2" type="synonym">RvY_08948.1</name>
    <name evidence="2" type="ORF">RvY_08948</name>
</gene>
<dbReference type="Proteomes" id="UP000186922">
    <property type="component" value="Unassembled WGS sequence"/>
</dbReference>
<name>A0A1D1VD85_RAMVA</name>
<dbReference type="Gene3D" id="3.40.630.30">
    <property type="match status" value="1"/>
</dbReference>
<dbReference type="AlphaFoldDB" id="A0A1D1VD85"/>
<accession>A0A1D1VD85</accession>
<evidence type="ECO:0000256" key="1">
    <source>
        <dbReference type="RuleBase" id="RU365086"/>
    </source>
</evidence>
<evidence type="ECO:0000313" key="2">
    <source>
        <dbReference type="EMBL" id="GAU97697.1"/>
    </source>
</evidence>
<reference evidence="2 3" key="1">
    <citation type="journal article" date="2016" name="Nat. Commun.">
        <title>Extremotolerant tardigrade genome and improved radiotolerance of human cultured cells by tardigrade-unique protein.</title>
        <authorList>
            <person name="Hashimoto T."/>
            <person name="Horikawa D.D."/>
            <person name="Saito Y."/>
            <person name="Kuwahara H."/>
            <person name="Kozuka-Hata H."/>
            <person name="Shin-I T."/>
            <person name="Minakuchi Y."/>
            <person name="Ohishi K."/>
            <person name="Motoyama A."/>
            <person name="Aizu T."/>
            <person name="Enomoto A."/>
            <person name="Kondo K."/>
            <person name="Tanaka S."/>
            <person name="Hara Y."/>
            <person name="Koshikawa S."/>
            <person name="Sagara H."/>
            <person name="Miura T."/>
            <person name="Yokobori S."/>
            <person name="Miyagawa K."/>
            <person name="Suzuki Y."/>
            <person name="Kubo T."/>
            <person name="Oyama M."/>
            <person name="Kohara Y."/>
            <person name="Fujiyama A."/>
            <person name="Arakawa K."/>
            <person name="Katayama T."/>
            <person name="Toyoda A."/>
            <person name="Kunieda T."/>
        </authorList>
    </citation>
    <scope>NUCLEOTIDE SEQUENCE [LARGE SCALE GENOMIC DNA]</scope>
    <source>
        <strain evidence="2 3">YOKOZUNA-1</strain>
    </source>
</reference>